<dbReference type="PANTHER" id="PTHR38455">
    <property type="entry name" value="HYPOTHETICAL CYTOSOLIC PROTEIN"/>
    <property type="match status" value="1"/>
</dbReference>
<dbReference type="RefSeq" id="WP_211801613.1">
    <property type="nucleotide sequence ID" value="NZ_JAGSCS010000012.1"/>
</dbReference>
<accession>A0A941CPU8</accession>
<evidence type="ECO:0000313" key="2">
    <source>
        <dbReference type="Proteomes" id="UP000675379"/>
    </source>
</evidence>
<proteinExistence type="predicted"/>
<dbReference type="InterPro" id="IPR009296">
    <property type="entry name" value="DUF951"/>
</dbReference>
<gene>
    <name evidence="1" type="ORF">KCG48_09400</name>
</gene>
<comment type="caution">
    <text evidence="1">The sequence shown here is derived from an EMBL/GenBank/DDBJ whole genome shotgun (WGS) entry which is preliminary data.</text>
</comment>
<keyword evidence="2" id="KW-1185">Reference proteome</keyword>
<reference evidence="1" key="1">
    <citation type="submission" date="2021-04" db="EMBL/GenBank/DDBJ databases">
        <title>Proteiniclasticum sedimins sp. nov., an obligate anaerobic bacterium isolated from anaerobic sludge.</title>
        <authorList>
            <person name="Liu J."/>
        </authorList>
    </citation>
    <scope>NUCLEOTIDE SEQUENCE</scope>
    <source>
        <strain evidence="1">BAD-10</strain>
    </source>
</reference>
<dbReference type="PIRSF" id="PIRSF037263">
    <property type="entry name" value="DUF951_bac"/>
    <property type="match status" value="1"/>
</dbReference>
<name>A0A941CPU8_9CLOT</name>
<dbReference type="Pfam" id="PF06107">
    <property type="entry name" value="DUF951"/>
    <property type="match status" value="1"/>
</dbReference>
<dbReference type="Proteomes" id="UP000675379">
    <property type="component" value="Unassembled WGS sequence"/>
</dbReference>
<dbReference type="EMBL" id="JAGSCS010000012">
    <property type="protein sequence ID" value="MBR0576555.1"/>
    <property type="molecule type" value="Genomic_DNA"/>
</dbReference>
<sequence length="62" mass="7241">MIKEYELGTVVQMKKQHPCGSYQWEVTRLGADIKIKCLGCERIVMLPRSKFEKDAKKVIEQK</sequence>
<dbReference type="AlphaFoldDB" id="A0A941CPU8"/>
<dbReference type="PANTHER" id="PTHR38455:SF1">
    <property type="entry name" value="DUF951 DOMAIN-CONTAINING PROTEIN"/>
    <property type="match status" value="1"/>
</dbReference>
<protein>
    <submittedName>
        <fullName evidence="1">DUF951 domain-containing protein</fullName>
    </submittedName>
</protein>
<evidence type="ECO:0000313" key="1">
    <source>
        <dbReference type="EMBL" id="MBR0576555.1"/>
    </source>
</evidence>
<organism evidence="1 2">
    <name type="scientific">Proteiniclasticum sediminis</name>
    <dbReference type="NCBI Taxonomy" id="2804028"/>
    <lineage>
        <taxon>Bacteria</taxon>
        <taxon>Bacillati</taxon>
        <taxon>Bacillota</taxon>
        <taxon>Clostridia</taxon>
        <taxon>Eubacteriales</taxon>
        <taxon>Clostridiaceae</taxon>
        <taxon>Proteiniclasticum</taxon>
    </lineage>
</organism>